<feature type="compositionally biased region" description="Low complexity" evidence="4">
    <location>
        <begin position="71"/>
        <end position="80"/>
    </location>
</feature>
<dbReference type="SUPFAM" id="SSF50978">
    <property type="entry name" value="WD40 repeat-like"/>
    <property type="match status" value="1"/>
</dbReference>
<reference evidence="5" key="1">
    <citation type="journal article" date="2019" name="Nat. Commun.">
        <title>Genome-wide association mapping of date palm fruit traits.</title>
        <authorList>
            <person name="Hazzouri K.M."/>
            <person name="Gros-Balthazard M."/>
            <person name="Flowers J.M."/>
            <person name="Copetti D."/>
            <person name="Lemansour A."/>
            <person name="Lebrun M."/>
            <person name="Masmoudi K."/>
            <person name="Ferrand S."/>
            <person name="Dhar M.I."/>
            <person name="Fresquez Z.A."/>
            <person name="Rosas U."/>
            <person name="Zhang J."/>
            <person name="Talag J."/>
            <person name="Lee S."/>
            <person name="Kudrna D."/>
            <person name="Powell R.F."/>
            <person name="Leitch I.J."/>
            <person name="Krueger R.R."/>
            <person name="Wing R.A."/>
            <person name="Amiri K.M.A."/>
            <person name="Purugganan M.D."/>
        </authorList>
    </citation>
    <scope>NUCLEOTIDE SEQUENCE [LARGE SCALE GENOMIC DNA]</scope>
    <source>
        <strain evidence="5">cv. Khalas</strain>
    </source>
</reference>
<dbReference type="PROSITE" id="PS50294">
    <property type="entry name" value="WD_REPEATS_REGION"/>
    <property type="match status" value="3"/>
</dbReference>
<feature type="repeat" description="WD" evidence="3">
    <location>
        <begin position="296"/>
        <end position="326"/>
    </location>
</feature>
<dbReference type="Proteomes" id="UP000228380">
    <property type="component" value="Chromosome 14"/>
</dbReference>
<dbReference type="GeneID" id="120113156"/>
<feature type="region of interest" description="Disordered" evidence="4">
    <location>
        <begin position="55"/>
        <end position="118"/>
    </location>
</feature>
<dbReference type="InterPro" id="IPR020472">
    <property type="entry name" value="WD40_PAC1"/>
</dbReference>
<evidence type="ECO:0000256" key="3">
    <source>
        <dbReference type="PROSITE-ProRule" id="PRU00221"/>
    </source>
</evidence>
<organism evidence="5 6">
    <name type="scientific">Phoenix dactylifera</name>
    <name type="common">Date palm</name>
    <dbReference type="NCBI Taxonomy" id="42345"/>
    <lineage>
        <taxon>Eukaryota</taxon>
        <taxon>Viridiplantae</taxon>
        <taxon>Streptophyta</taxon>
        <taxon>Embryophyta</taxon>
        <taxon>Tracheophyta</taxon>
        <taxon>Spermatophyta</taxon>
        <taxon>Magnoliopsida</taxon>
        <taxon>Liliopsida</taxon>
        <taxon>Arecaceae</taxon>
        <taxon>Coryphoideae</taxon>
        <taxon>Phoeniceae</taxon>
        <taxon>Phoenix</taxon>
    </lineage>
</organism>
<dbReference type="OrthoDB" id="674604at2759"/>
<evidence type="ECO:0000256" key="2">
    <source>
        <dbReference type="ARBA" id="ARBA00022737"/>
    </source>
</evidence>
<proteinExistence type="predicted"/>
<sequence>MVDLICFFVDLSVCVIHFPHFRHVSLPSSSELSFSGAYKNSPLVPPSLLSSPPMPLSHGCLPRSSPSAAEDPTSSTATDPTVPPPPSPRTRHVSSCTTFDYSSNSDGSAATSSTVDSTSPITLPSLLGPPPFSASFACLSTLHTPDGAPTAVAVAAPSLLYSASAAEISIYDLASLRRLDSFPAAPASGSVKSVAFSPDGRAFTAHQDGRIRAWNRSAGSGRYHLVASLPTAADRLRRLALPSNYITVRRHKKLLWIQHADAVSAVAASGSLLYSVSWDKTLKIWRTSDLRCIESVAAHEDAVNAVAVAGDGTVFTGSADRRIRVWGRSAGEKGRHGLVATLEKHRSAVNALAVSGDGAVLYSGACDRSILVWEKEDSANFVAVAGRLRGHRKAILCLACAGDLVFSGSSDRTVRIWRRGGEGRGYSCLGVLEGHVSGVRSVAAVRVPPEAAAAVAEREGEGEEEYRVCSGSLDGEVRVWRVRIWSRNQRGMEAEEALS</sequence>
<evidence type="ECO:0000256" key="1">
    <source>
        <dbReference type="ARBA" id="ARBA00022574"/>
    </source>
</evidence>
<evidence type="ECO:0000256" key="4">
    <source>
        <dbReference type="SAM" id="MobiDB-lite"/>
    </source>
</evidence>
<evidence type="ECO:0000313" key="6">
    <source>
        <dbReference type="RefSeq" id="XP_038989903.1"/>
    </source>
</evidence>
<dbReference type="PROSITE" id="PS50082">
    <property type="entry name" value="WD_REPEATS_2"/>
    <property type="match status" value="3"/>
</dbReference>
<keyword evidence="2" id="KW-0677">Repeat</keyword>
<feature type="compositionally biased region" description="Low complexity" evidence="4">
    <location>
        <begin position="102"/>
        <end position="118"/>
    </location>
</feature>
<accession>A0A8B9B139</accession>
<dbReference type="KEGG" id="pda:120113156"/>
<protein>
    <submittedName>
        <fullName evidence="6">Protein JINGUBANG-like</fullName>
    </submittedName>
</protein>
<dbReference type="PANTHER" id="PTHR22844:SF199">
    <property type="entry name" value="F21J9.19"/>
    <property type="match status" value="1"/>
</dbReference>
<feature type="repeat" description="WD" evidence="3">
    <location>
        <begin position="342"/>
        <end position="374"/>
    </location>
</feature>
<evidence type="ECO:0000313" key="5">
    <source>
        <dbReference type="Proteomes" id="UP000228380"/>
    </source>
</evidence>
<dbReference type="PANTHER" id="PTHR22844">
    <property type="entry name" value="F-BOX AND WD40 DOMAIN PROTEIN"/>
    <property type="match status" value="1"/>
</dbReference>
<keyword evidence="1 3" id="KW-0853">WD repeat</keyword>
<dbReference type="InterPro" id="IPR045182">
    <property type="entry name" value="JINGUBANG-like"/>
</dbReference>
<dbReference type="FunFam" id="2.130.10.10:FF:000775">
    <property type="entry name" value="BnaA09g28200D protein"/>
    <property type="match status" value="1"/>
</dbReference>
<dbReference type="SMART" id="SM00320">
    <property type="entry name" value="WD40"/>
    <property type="match status" value="7"/>
</dbReference>
<dbReference type="PRINTS" id="PR00320">
    <property type="entry name" value="GPROTEINBRPT"/>
</dbReference>
<dbReference type="Pfam" id="PF00400">
    <property type="entry name" value="WD40"/>
    <property type="match status" value="6"/>
</dbReference>
<name>A0A8B9B139_PHODC</name>
<feature type="repeat" description="WD" evidence="3">
    <location>
        <begin position="388"/>
        <end position="417"/>
    </location>
</feature>
<keyword evidence="5" id="KW-1185">Reference proteome</keyword>
<dbReference type="AlphaFoldDB" id="A0A8B9B139"/>
<reference evidence="6" key="2">
    <citation type="submission" date="2025-08" db="UniProtKB">
        <authorList>
            <consortium name="RefSeq"/>
        </authorList>
    </citation>
    <scope>IDENTIFICATION</scope>
    <source>
        <tissue evidence="6">Young leaves</tissue>
    </source>
</reference>
<gene>
    <name evidence="6" type="primary">LOC120113156</name>
</gene>
<dbReference type="InterPro" id="IPR015943">
    <property type="entry name" value="WD40/YVTN_repeat-like_dom_sf"/>
</dbReference>
<dbReference type="Gene3D" id="2.130.10.10">
    <property type="entry name" value="YVTN repeat-like/Quinoprotein amine dehydrogenase"/>
    <property type="match status" value="3"/>
</dbReference>
<dbReference type="InterPro" id="IPR001680">
    <property type="entry name" value="WD40_rpt"/>
</dbReference>
<dbReference type="RefSeq" id="XP_038989903.1">
    <property type="nucleotide sequence ID" value="XM_039133975.1"/>
</dbReference>
<dbReference type="InterPro" id="IPR036322">
    <property type="entry name" value="WD40_repeat_dom_sf"/>
</dbReference>